<protein>
    <submittedName>
        <fullName evidence="2">Uncharacterized protein</fullName>
    </submittedName>
</protein>
<keyword evidence="3" id="KW-1185">Reference proteome</keyword>
<reference evidence="2 3" key="1">
    <citation type="submission" date="2019-04" db="EMBL/GenBank/DDBJ databases">
        <title>An improved genome assembly and genetic linkage map for asparagus bean, Vigna unguiculata ssp. sesquipedialis.</title>
        <authorList>
            <person name="Xia Q."/>
            <person name="Zhang R."/>
            <person name="Dong Y."/>
        </authorList>
    </citation>
    <scope>NUCLEOTIDE SEQUENCE [LARGE SCALE GENOMIC DNA]</scope>
    <source>
        <tissue evidence="2">Leaf</tissue>
    </source>
</reference>
<evidence type="ECO:0000313" key="3">
    <source>
        <dbReference type="Proteomes" id="UP000501690"/>
    </source>
</evidence>
<feature type="compositionally biased region" description="Polar residues" evidence="1">
    <location>
        <begin position="112"/>
        <end position="127"/>
    </location>
</feature>
<feature type="region of interest" description="Disordered" evidence="1">
    <location>
        <begin position="66"/>
        <end position="133"/>
    </location>
</feature>
<organism evidence="2 3">
    <name type="scientific">Vigna unguiculata</name>
    <name type="common">Cowpea</name>
    <dbReference type="NCBI Taxonomy" id="3917"/>
    <lineage>
        <taxon>Eukaryota</taxon>
        <taxon>Viridiplantae</taxon>
        <taxon>Streptophyta</taxon>
        <taxon>Embryophyta</taxon>
        <taxon>Tracheophyta</taxon>
        <taxon>Spermatophyta</taxon>
        <taxon>Magnoliopsida</taxon>
        <taxon>eudicotyledons</taxon>
        <taxon>Gunneridae</taxon>
        <taxon>Pentapetalae</taxon>
        <taxon>rosids</taxon>
        <taxon>fabids</taxon>
        <taxon>Fabales</taxon>
        <taxon>Fabaceae</taxon>
        <taxon>Papilionoideae</taxon>
        <taxon>50 kb inversion clade</taxon>
        <taxon>NPAAA clade</taxon>
        <taxon>indigoferoid/millettioid clade</taxon>
        <taxon>Phaseoleae</taxon>
        <taxon>Vigna</taxon>
    </lineage>
</organism>
<gene>
    <name evidence="2" type="ORF">DEO72_LG11g1709</name>
</gene>
<dbReference type="EMBL" id="CP039355">
    <property type="protein sequence ID" value="QCE14705.1"/>
    <property type="molecule type" value="Genomic_DNA"/>
</dbReference>
<feature type="compositionally biased region" description="Polar residues" evidence="1">
    <location>
        <begin position="84"/>
        <end position="95"/>
    </location>
</feature>
<accession>A0A4D6NQZ3</accession>
<name>A0A4D6NQZ3_VIGUN</name>
<evidence type="ECO:0000256" key="1">
    <source>
        <dbReference type="SAM" id="MobiDB-lite"/>
    </source>
</evidence>
<dbReference type="AlphaFoldDB" id="A0A4D6NQZ3"/>
<evidence type="ECO:0000313" key="2">
    <source>
        <dbReference type="EMBL" id="QCE14705.1"/>
    </source>
</evidence>
<proteinExistence type="predicted"/>
<sequence>MSTSRCLAATPISHNCQSTCGKPCYGPHSVTSGGVPNTNNICNVLRLPNSLVSHQGGQSIWTRRTHHNTHTHTDNTRQPEPQLKSFSCSSGIPSHNSRDAIPNHNSRDAIPNHNSRNVTCLTSIPSHNSRDTF</sequence>
<dbReference type="Proteomes" id="UP000501690">
    <property type="component" value="Linkage Group LG11"/>
</dbReference>